<name>A0A6G1J476_9PLEO</name>
<dbReference type="EMBL" id="MU005580">
    <property type="protein sequence ID" value="KAF2685013.1"/>
    <property type="molecule type" value="Genomic_DNA"/>
</dbReference>
<evidence type="ECO:0000259" key="4">
    <source>
        <dbReference type="Pfam" id="PF00291"/>
    </source>
</evidence>
<evidence type="ECO:0000256" key="1">
    <source>
        <dbReference type="ARBA" id="ARBA00001933"/>
    </source>
</evidence>
<comment type="cofactor">
    <cofactor evidence="1">
        <name>pyridoxal 5'-phosphate</name>
        <dbReference type="ChEBI" id="CHEBI:597326"/>
    </cofactor>
</comment>
<gene>
    <name evidence="5" type="ORF">K458DRAFT_366524</name>
</gene>
<organism evidence="5 6">
    <name type="scientific">Lentithecium fluviatile CBS 122367</name>
    <dbReference type="NCBI Taxonomy" id="1168545"/>
    <lineage>
        <taxon>Eukaryota</taxon>
        <taxon>Fungi</taxon>
        <taxon>Dikarya</taxon>
        <taxon>Ascomycota</taxon>
        <taxon>Pezizomycotina</taxon>
        <taxon>Dothideomycetes</taxon>
        <taxon>Pleosporomycetidae</taxon>
        <taxon>Pleosporales</taxon>
        <taxon>Massarineae</taxon>
        <taxon>Lentitheciaceae</taxon>
        <taxon>Lentithecium</taxon>
    </lineage>
</organism>
<evidence type="ECO:0000256" key="2">
    <source>
        <dbReference type="ARBA" id="ARBA00010869"/>
    </source>
</evidence>
<dbReference type="Proteomes" id="UP000799291">
    <property type="component" value="Unassembled WGS sequence"/>
</dbReference>
<sequence length="355" mass="38070">MKDRSNQNMSQSLLKPELVRHALIHIHQKVVRTPVRTSPRLSDLASTLRLSWDDTKLDLLPRISLYFKCENYQETGSFKYRGVLHALGQLPLRKLSKGLIATSSGNHATALACGARSISKELGLDIPVFVVMPHSASDLKAEKAASFGARVIRSGNSWAEREAAVDSLRLAHGLTTIASSDNEHVILGHGTVGLEMVEQVRDDFGVNLDCVILPCGGGGLLSGVGVALSEEPIQVFGAEPQDGADDGLRGLMALERVEEVTSATIADGLRCPLGNLAWQVIKKSSHVSGMFSVSDADICSTMQLVEETLGMVIEPSAAVSLAVVLFNKTFRTSAARQKRTMHVGVVFSGGNFSKG</sequence>
<dbReference type="GO" id="GO:0030170">
    <property type="term" value="F:pyridoxal phosphate binding"/>
    <property type="evidence" value="ECO:0007669"/>
    <property type="project" value="TreeGrafter"/>
</dbReference>
<evidence type="ECO:0000313" key="6">
    <source>
        <dbReference type="Proteomes" id="UP000799291"/>
    </source>
</evidence>
<dbReference type="GO" id="GO:0000287">
    <property type="term" value="F:magnesium ion binding"/>
    <property type="evidence" value="ECO:0007669"/>
    <property type="project" value="TreeGrafter"/>
</dbReference>
<dbReference type="GO" id="GO:0018114">
    <property type="term" value="F:threonine racemase activity"/>
    <property type="evidence" value="ECO:0007669"/>
    <property type="project" value="TreeGrafter"/>
</dbReference>
<accession>A0A6G1J476</accession>
<keyword evidence="3" id="KW-0663">Pyridoxal phosphate</keyword>
<proteinExistence type="inferred from homology"/>
<evidence type="ECO:0000313" key="5">
    <source>
        <dbReference type="EMBL" id="KAF2685013.1"/>
    </source>
</evidence>
<dbReference type="InterPro" id="IPR036052">
    <property type="entry name" value="TrpB-like_PALP_sf"/>
</dbReference>
<dbReference type="InterPro" id="IPR001926">
    <property type="entry name" value="TrpB-like_PALP"/>
</dbReference>
<dbReference type="GO" id="GO:0003941">
    <property type="term" value="F:L-serine ammonia-lyase activity"/>
    <property type="evidence" value="ECO:0007669"/>
    <property type="project" value="TreeGrafter"/>
</dbReference>
<dbReference type="OrthoDB" id="271064at2759"/>
<dbReference type="GO" id="GO:0005524">
    <property type="term" value="F:ATP binding"/>
    <property type="evidence" value="ECO:0007669"/>
    <property type="project" value="TreeGrafter"/>
</dbReference>
<dbReference type="Pfam" id="PF00291">
    <property type="entry name" value="PALP"/>
    <property type="match status" value="1"/>
</dbReference>
<evidence type="ECO:0000256" key="3">
    <source>
        <dbReference type="ARBA" id="ARBA00022898"/>
    </source>
</evidence>
<dbReference type="GO" id="GO:0008721">
    <property type="term" value="F:D-serine ammonia-lyase activity"/>
    <property type="evidence" value="ECO:0007669"/>
    <property type="project" value="TreeGrafter"/>
</dbReference>
<comment type="similarity">
    <text evidence="2">Belongs to the serine/threonine dehydratase family.</text>
</comment>
<dbReference type="GO" id="GO:0030378">
    <property type="term" value="F:serine racemase activity"/>
    <property type="evidence" value="ECO:0007669"/>
    <property type="project" value="TreeGrafter"/>
</dbReference>
<reference evidence="5" key="1">
    <citation type="journal article" date="2020" name="Stud. Mycol.">
        <title>101 Dothideomycetes genomes: a test case for predicting lifestyles and emergence of pathogens.</title>
        <authorList>
            <person name="Haridas S."/>
            <person name="Albert R."/>
            <person name="Binder M."/>
            <person name="Bloem J."/>
            <person name="Labutti K."/>
            <person name="Salamov A."/>
            <person name="Andreopoulos B."/>
            <person name="Baker S."/>
            <person name="Barry K."/>
            <person name="Bills G."/>
            <person name="Bluhm B."/>
            <person name="Cannon C."/>
            <person name="Castanera R."/>
            <person name="Culley D."/>
            <person name="Daum C."/>
            <person name="Ezra D."/>
            <person name="Gonzalez J."/>
            <person name="Henrissat B."/>
            <person name="Kuo A."/>
            <person name="Liang C."/>
            <person name="Lipzen A."/>
            <person name="Lutzoni F."/>
            <person name="Magnuson J."/>
            <person name="Mondo S."/>
            <person name="Nolan M."/>
            <person name="Ohm R."/>
            <person name="Pangilinan J."/>
            <person name="Park H.-J."/>
            <person name="Ramirez L."/>
            <person name="Alfaro M."/>
            <person name="Sun H."/>
            <person name="Tritt A."/>
            <person name="Yoshinaga Y."/>
            <person name="Zwiers L.-H."/>
            <person name="Turgeon B."/>
            <person name="Goodwin S."/>
            <person name="Spatafora J."/>
            <person name="Crous P."/>
            <person name="Grigoriev I."/>
        </authorList>
    </citation>
    <scope>NUCLEOTIDE SEQUENCE</scope>
    <source>
        <strain evidence="5">CBS 122367</strain>
    </source>
</reference>
<dbReference type="Gene3D" id="3.40.50.1100">
    <property type="match status" value="2"/>
</dbReference>
<keyword evidence="6" id="KW-1185">Reference proteome</keyword>
<dbReference type="AlphaFoldDB" id="A0A6G1J476"/>
<dbReference type="PANTHER" id="PTHR43050">
    <property type="entry name" value="SERINE / THREONINE RACEMASE FAMILY MEMBER"/>
    <property type="match status" value="1"/>
</dbReference>
<dbReference type="SUPFAM" id="SSF53686">
    <property type="entry name" value="Tryptophan synthase beta subunit-like PLP-dependent enzymes"/>
    <property type="match status" value="1"/>
</dbReference>
<feature type="domain" description="Tryptophan synthase beta chain-like PALP" evidence="4">
    <location>
        <begin position="54"/>
        <end position="328"/>
    </location>
</feature>
<dbReference type="PANTHER" id="PTHR43050:SF1">
    <property type="entry name" value="SERINE RACEMASE"/>
    <property type="match status" value="1"/>
</dbReference>
<protein>
    <submittedName>
        <fullName evidence="5">Tryptophan synthase beta subunit-like PLP-dependent enzyme</fullName>
    </submittedName>
</protein>